<reference evidence="2 3" key="1">
    <citation type="submission" date="2022-10" db="EMBL/GenBank/DDBJ databases">
        <title>Identification of biosynthetic pathway for the production of the potent trypsin inhibitor radiosumin.</title>
        <authorList>
            <person name="Fewer D.P."/>
            <person name="Delbaje E."/>
            <person name="Ouyang X."/>
            <person name="Agostino P.D."/>
            <person name="Wahlsten M."/>
            <person name="Jokela J."/>
            <person name="Permi P."/>
            <person name="Haapaniemi E."/>
            <person name="Koistinen H."/>
        </authorList>
    </citation>
    <scope>NUCLEOTIDE SEQUENCE [LARGE SCALE GENOMIC DNA]</scope>
    <source>
        <strain evidence="2 3">NIES-515</strain>
    </source>
</reference>
<dbReference type="EMBL" id="JAOWRF010000104">
    <property type="protein sequence ID" value="MCV3213206.1"/>
    <property type="molecule type" value="Genomic_DNA"/>
</dbReference>
<gene>
    <name evidence="2" type="ORF">OGM63_06655</name>
</gene>
<feature type="signal peptide" evidence="1">
    <location>
        <begin position="1"/>
        <end position="24"/>
    </location>
</feature>
<comment type="caution">
    <text evidence="2">The sequence shown here is derived from an EMBL/GenBank/DDBJ whole genome shotgun (WGS) entry which is preliminary data.</text>
</comment>
<evidence type="ECO:0000313" key="3">
    <source>
        <dbReference type="Proteomes" id="UP001526143"/>
    </source>
</evidence>
<protein>
    <submittedName>
        <fullName evidence="2">Uncharacterized protein</fullName>
    </submittedName>
</protein>
<organism evidence="2 3">
    <name type="scientific">Plectonema radiosum NIES-515</name>
    <dbReference type="NCBI Taxonomy" id="2986073"/>
    <lineage>
        <taxon>Bacteria</taxon>
        <taxon>Bacillati</taxon>
        <taxon>Cyanobacteriota</taxon>
        <taxon>Cyanophyceae</taxon>
        <taxon>Oscillatoriophycideae</taxon>
        <taxon>Oscillatoriales</taxon>
        <taxon>Microcoleaceae</taxon>
        <taxon>Plectonema</taxon>
    </lineage>
</organism>
<evidence type="ECO:0000256" key="1">
    <source>
        <dbReference type="SAM" id="SignalP"/>
    </source>
</evidence>
<name>A0ABT3AVQ7_9CYAN</name>
<evidence type="ECO:0000313" key="2">
    <source>
        <dbReference type="EMBL" id="MCV3213206.1"/>
    </source>
</evidence>
<keyword evidence="1" id="KW-0732">Signal</keyword>
<sequence>MLAKSMFISFGLGLSLLNCGIAQALPKTTPPNLVAQGYNEREFYAPASDSVKIRGAVVNSDGTLARSLGAISSSLLATGAYEVVFPRDVSNCIYNATPGVPGLDDPQPGEISVGLRRTNSRAVFIATFDSSGQPSNNGFHLTVTCPANLKADRYNPGRPDGY</sequence>
<dbReference type="Proteomes" id="UP001526143">
    <property type="component" value="Unassembled WGS sequence"/>
</dbReference>
<feature type="chain" id="PRO_5046821442" evidence="1">
    <location>
        <begin position="25"/>
        <end position="162"/>
    </location>
</feature>
<keyword evidence="3" id="KW-1185">Reference proteome</keyword>
<proteinExistence type="predicted"/>
<dbReference type="RefSeq" id="WP_263744713.1">
    <property type="nucleotide sequence ID" value="NZ_JAOWRF010000104.1"/>
</dbReference>
<accession>A0ABT3AVQ7</accession>